<keyword evidence="3" id="KW-0645">Protease</keyword>
<evidence type="ECO:0000256" key="1">
    <source>
        <dbReference type="ARBA" id="ARBA00001947"/>
    </source>
</evidence>
<evidence type="ECO:0000256" key="7">
    <source>
        <dbReference type="ARBA" id="ARBA00023049"/>
    </source>
</evidence>
<evidence type="ECO:0000256" key="4">
    <source>
        <dbReference type="ARBA" id="ARBA00022723"/>
    </source>
</evidence>
<dbReference type="InterPro" id="IPR008753">
    <property type="entry name" value="Peptidase_M13_N"/>
</dbReference>
<feature type="domain" description="Peptidase M13 C-terminal" evidence="8">
    <location>
        <begin position="716"/>
        <end position="767"/>
    </location>
</feature>
<proteinExistence type="inferred from homology"/>
<dbReference type="GO" id="GO:0005886">
    <property type="term" value="C:plasma membrane"/>
    <property type="evidence" value="ECO:0007669"/>
    <property type="project" value="TreeGrafter"/>
</dbReference>
<feature type="domain" description="Peptidase M13 N-terminal" evidence="9">
    <location>
        <begin position="1818"/>
        <end position="2189"/>
    </location>
</feature>
<keyword evidence="11" id="KW-1185">Reference proteome</keyword>
<dbReference type="PANTHER" id="PTHR11733:SF167">
    <property type="entry name" value="FI17812P1-RELATED"/>
    <property type="match status" value="1"/>
</dbReference>
<dbReference type="InterPro" id="IPR024079">
    <property type="entry name" value="MetalloPept_cat_dom_sf"/>
</dbReference>
<dbReference type="Pfam" id="PF01431">
    <property type="entry name" value="Peptidase_M13"/>
    <property type="match status" value="6"/>
</dbReference>
<dbReference type="PRINTS" id="PR00786">
    <property type="entry name" value="NEPRILYSIN"/>
</dbReference>
<dbReference type="InterPro" id="IPR042089">
    <property type="entry name" value="Peptidase_M13_dom_2"/>
</dbReference>
<feature type="domain" description="Peptidase M13 C-terminal" evidence="8">
    <location>
        <begin position="2432"/>
        <end position="2488"/>
    </location>
</feature>
<keyword evidence="7" id="KW-0482">Metalloprotease</keyword>
<evidence type="ECO:0000256" key="3">
    <source>
        <dbReference type="ARBA" id="ARBA00022670"/>
    </source>
</evidence>
<dbReference type="Gene3D" id="1.10.1380.10">
    <property type="entry name" value="Neutral endopeptidase , domain2"/>
    <property type="match status" value="3"/>
</dbReference>
<evidence type="ECO:0000259" key="9">
    <source>
        <dbReference type="Pfam" id="PF05649"/>
    </source>
</evidence>
<comment type="similarity">
    <text evidence="2">Belongs to the peptidase M13 family.</text>
</comment>
<dbReference type="InterPro" id="IPR038389">
    <property type="entry name" value="PSMG2_sf"/>
</dbReference>
<evidence type="ECO:0000256" key="5">
    <source>
        <dbReference type="ARBA" id="ARBA00022801"/>
    </source>
</evidence>
<dbReference type="PANTHER" id="PTHR11733">
    <property type="entry name" value="ZINC METALLOPROTEASE FAMILY M13 NEPRILYSIN-RELATED"/>
    <property type="match status" value="1"/>
</dbReference>
<reference evidence="10" key="1">
    <citation type="submission" date="2022-11" db="EMBL/GenBank/DDBJ databases">
        <authorList>
            <person name="Morgan W.R."/>
            <person name="Tartar A."/>
        </authorList>
    </citation>
    <scope>NUCLEOTIDE SEQUENCE</scope>
    <source>
        <strain evidence="10">ARSEF 373</strain>
    </source>
</reference>
<dbReference type="GO" id="GO:0004222">
    <property type="term" value="F:metalloendopeptidase activity"/>
    <property type="evidence" value="ECO:0007669"/>
    <property type="project" value="InterPro"/>
</dbReference>
<feature type="non-terminal residue" evidence="10">
    <location>
        <position position="1"/>
    </location>
</feature>
<keyword evidence="5" id="KW-0378">Hydrolase</keyword>
<dbReference type="GO" id="GO:0016485">
    <property type="term" value="P:protein processing"/>
    <property type="evidence" value="ECO:0007669"/>
    <property type="project" value="TreeGrafter"/>
</dbReference>
<organism evidence="10 11">
    <name type="scientific">Lagenidium giganteum</name>
    <dbReference type="NCBI Taxonomy" id="4803"/>
    <lineage>
        <taxon>Eukaryota</taxon>
        <taxon>Sar</taxon>
        <taxon>Stramenopiles</taxon>
        <taxon>Oomycota</taxon>
        <taxon>Peronosporomycetes</taxon>
        <taxon>Pythiales</taxon>
        <taxon>Pythiaceae</taxon>
    </lineage>
</organism>
<dbReference type="GO" id="GO:0046872">
    <property type="term" value="F:metal ion binding"/>
    <property type="evidence" value="ECO:0007669"/>
    <property type="project" value="UniProtKB-KW"/>
</dbReference>
<dbReference type="Pfam" id="PF05649">
    <property type="entry name" value="Peptidase_M13_N"/>
    <property type="match status" value="3"/>
</dbReference>
<dbReference type="PROSITE" id="PS51885">
    <property type="entry name" value="NEPRILYSIN"/>
    <property type="match status" value="3"/>
</dbReference>
<evidence type="ECO:0000259" key="8">
    <source>
        <dbReference type="Pfam" id="PF01431"/>
    </source>
</evidence>
<reference evidence="10" key="2">
    <citation type="journal article" date="2023" name="Microbiol Resour">
        <title>Decontamination and Annotation of the Draft Genome Sequence of the Oomycete Lagenidium giganteum ARSEF 373.</title>
        <authorList>
            <person name="Morgan W.R."/>
            <person name="Tartar A."/>
        </authorList>
    </citation>
    <scope>NUCLEOTIDE SEQUENCE</scope>
    <source>
        <strain evidence="10">ARSEF 373</strain>
    </source>
</reference>
<dbReference type="Gene3D" id="3.40.390.10">
    <property type="entry name" value="Collagenase (Catalytic Domain)"/>
    <property type="match status" value="4"/>
</dbReference>
<feature type="domain" description="Peptidase M13 N-terminal" evidence="9">
    <location>
        <begin position="74"/>
        <end position="431"/>
    </location>
</feature>
<feature type="domain" description="Peptidase M13 C-terminal" evidence="8">
    <location>
        <begin position="1530"/>
        <end position="1739"/>
    </location>
</feature>
<evidence type="ECO:0000256" key="2">
    <source>
        <dbReference type="ARBA" id="ARBA00007357"/>
    </source>
</evidence>
<dbReference type="Proteomes" id="UP001146120">
    <property type="component" value="Unassembled WGS sequence"/>
</dbReference>
<dbReference type="EMBL" id="DAKRPA010000219">
    <property type="protein sequence ID" value="DAZ95086.1"/>
    <property type="molecule type" value="Genomic_DNA"/>
</dbReference>
<accession>A0AAV2YLR5</accession>
<dbReference type="InterPro" id="IPR019151">
    <property type="entry name" value="Proteasome_assmbl_chaperone_2"/>
</dbReference>
<keyword evidence="6" id="KW-0862">Zinc</keyword>
<feature type="domain" description="Peptidase M13 C-terminal" evidence="8">
    <location>
        <begin position="497"/>
        <end position="577"/>
    </location>
</feature>
<keyword evidence="4" id="KW-0479">Metal-binding</keyword>
<gene>
    <name evidence="10" type="ORF">N0F65_002980</name>
</gene>
<evidence type="ECO:0000256" key="6">
    <source>
        <dbReference type="ARBA" id="ARBA00022833"/>
    </source>
</evidence>
<dbReference type="SUPFAM" id="SSF55486">
    <property type="entry name" value="Metalloproteases ('zincins'), catalytic domain"/>
    <property type="match status" value="4"/>
</dbReference>
<comment type="cofactor">
    <cofactor evidence="1">
        <name>Zn(2+)</name>
        <dbReference type="ChEBI" id="CHEBI:29105"/>
    </cofactor>
</comment>
<evidence type="ECO:0000313" key="10">
    <source>
        <dbReference type="EMBL" id="DAZ95086.1"/>
    </source>
</evidence>
<dbReference type="Pfam" id="PF09754">
    <property type="entry name" value="PAC2"/>
    <property type="match status" value="1"/>
</dbReference>
<dbReference type="Gene3D" id="3.40.50.10900">
    <property type="entry name" value="PAC-like subunit"/>
    <property type="match status" value="1"/>
</dbReference>
<evidence type="ECO:0008006" key="12">
    <source>
        <dbReference type="Google" id="ProtNLM"/>
    </source>
</evidence>
<name>A0AAV2YLR5_9STRA</name>
<sequence length="2489" mass="276493">ETSRNILITPTLSCRRSSQPLNDPVSLLRHPMKITYISQVLAFLAAFASRNVADGTGDEYPAYMAKLVNLEVDPCEDFYQYACGSWVKETELPPEKSGFEYSFTTAWERSSEVIKEIAESGTATVSELFQSCMDTDTIDQLGTKPIEAELKRIEEAKTTKELMKLAGELQAKGMTFLASSWVNPHTKKAAKYAFFISGGSITLDERLYYLDPNNWARFGQPLVKYVTTLFSLAGLEDAVDRAVSVVTKLERHLAEYIPPAVWFQNPANSYHPMTVEQALKEYPLTFGAFFTGSGALNTPALAPTTEIINFAKPYLDGVEEEISRLVANDLRLYLTFRWIHHNAATLTTKFRAANFKLFGTTLNGVPKPQPRWKTCASVVTKQLPDLVGKHFFEKVSSPTADQTTKDMIKYIEKATNDNINEAEWLDNETQRTRKAEQNHKHNRPLQARRAVRFSIIKDAYAQNLNAITTANYKKSLMQIGKDVDKTLWRGTSGATVNAYYNRVYNQMVFPAAILQNPFFDPSFPIAANFGSIGMVMGHEVTHGFDSGGRLYDADGNQNDWWTDSAGKEFEARADCMRRYSFDSGGRLYDADGNQNDWWTDSAGKEFEARADCMRAQYSSFEVVGEAGSVIAQVDGNRTIGENIADNGGIKLAYRAYHAYMKDHQQRRLQQQKQQAPKKNLCHEATLSPAPTAATGDAQTSGQKTMATTATLVAQLQQEYRDEALQHQVATGVHLPGIWRANGVVMNSEEFSKTFQCAANKPMNPTKNALVHTPHSSSSSSSSSSARMEFFPRESDGYAASVDVCRKLFDGHLVLMPAVSYANVGQLAIDLLINTCSIIKDKIEVERAGHIFSTAVSPLVGAPAFDGQAVDDLCVNMEVFRLPALKITIIQQRTPLLPGKAKQFSQEVALWATSVGAASVVIAAGADDMLRHDLLMSSRPIRAMYTETVRKSEYLAKRAIPVAPEHANGWDAVRGVGITPLIYKECESRGIPVVAVVLPCAEGDNVPDAVAMASFLAEYIELSPYLQQMPSPPGQMLQPSSCAQYAFKFPPSWSQLFGRRPDRSSTSSPLPYMVSYTHLALGTLGAVCLLAASQTNAELPSEVRAWMDESVKPCDDFYKHVCGNFIKSNPLTEGVTKIKSTTAANETLNATIQMILADTSNEAGKLYASCMNTERIEQFGTVALRSTLKELYAIDKRDQLLEFAGNLSIGTTVSFVSYAVTNDLEIQTRNALAIAMSELPISAPTYEAPEINVDDLNKGLSTYVATVLSATGEWGEEEVASTADSVVELINKFVPLYTDLDSLADAGNVSSLTVAEAKTKFPLLFGSFFRHVIELAADASVLIYSPKYFPEGEKIIQETDIEVLNALVHFSIVHSGIDGMPEALRNANFALTGPLSGKTEPDERSAKCTAIVKTVLPNALGKLVFEAWHAEEGVKMTKMLFDSLLGFMEKRVHEVEWLSTETREEAVKKLKATVTLVGASDVVEEYKFDENKVFLANYEHAIRVLTKSTLQSVGKPVDRFKWQSTGAEMIAYHQPNLNQAVIPVGFIQSPMFNATYHPVRTFGGLGLVVGHEITHGYDPNGRYYDEIGNIRHWWTDADDAEFDRRSECFIDQYSAFKLTDDKGEYVMNNNGTTTLSENIADNGGLKLARQGYKAFAKEHPDLVKSFDLTDDEIEKLFFISSGQLHCLNSNAEQITKAVLTDEHSIGPARVNGMVMNSKEFSEVFQCPSGSAMNPETKCEIWIATTRWERHPRSIMSLPIRITRQPLNDPVSELPHPMKIAYIGQVLAFLATFASRNVVDGTGDEYPAYMAKLVNLEVDPCEDFYQYACGSWVKETELPPERPNVQYSFTTVWERSSEVIKEIAESGTATVSELFQSCMDTDTMDQLGIKPIEAELKRIEEAKTTEELMKLAGELQAQGMVFLVSGWVSPHTKKAAKNAFFINGGPITLDERTYYLLDDNWARFKEPLVEYVTTLFSLAGLEDVTDRAVYVVTELERHLAKYILPTVWFHDPANSYHPMTVEQARKVYPLTFGAFFTGSGALNTTALAPETEIINFAKPYLDGVEEAITWLDVNDLRLYLTYRWIHHNAEKLTTKFQAAYFKLFSTTLRGVPKPQPRWKTCASAVTAQLPDLVGKHFFEKMSSPEADQTTKDMIEYIEKATNDNINNADWLDSETRQNALLKLSKITSLIGRSQHVEQFDFPMKTDAYAQNLNAIAAAKYQESLMQIGKDVDKTLWRGASGATANAYYNRVYNQMVFPAAILQNPFFDPSFPIAANFGSIGMVMGHEVTHGFDSGGRFGGRLYDADGNQNDWWTDSAGKEFEARADCMRAQYSSFEVVGEAGSVIAQVDGNRAIGENIADNGGIKLAYRAYHAYMKDHQQRRLQQQKQQAPKKNLCHEATLSPAPTAATGDAQTSGQKTMATTATLVAQLQQETWCSKYRDEAMKHHIATAVHSPGVWRVNGVVMNSEEFSKTFQCAANKPMNPTKKCRVW</sequence>
<dbReference type="InterPro" id="IPR000718">
    <property type="entry name" value="Peptidase_M13"/>
</dbReference>
<protein>
    <recommendedName>
        <fullName evidence="12">Endothelin-converting enzyme 1</fullName>
    </recommendedName>
</protein>
<dbReference type="InterPro" id="IPR018497">
    <property type="entry name" value="Peptidase_M13_C"/>
</dbReference>
<feature type="domain" description="Peptidase M13 C-terminal" evidence="8">
    <location>
        <begin position="2243"/>
        <end position="2391"/>
    </location>
</feature>
<feature type="domain" description="Peptidase M13 C-terminal" evidence="8">
    <location>
        <begin position="580"/>
        <end position="678"/>
    </location>
</feature>
<feature type="domain" description="Peptidase M13 N-terminal" evidence="9">
    <location>
        <begin position="1112"/>
        <end position="1477"/>
    </location>
</feature>
<comment type="caution">
    <text evidence="10">The sequence shown here is derived from an EMBL/GenBank/DDBJ whole genome shotgun (WGS) entry which is preliminary data.</text>
</comment>
<dbReference type="CDD" id="cd08662">
    <property type="entry name" value="M13"/>
    <property type="match status" value="3"/>
</dbReference>
<evidence type="ECO:0000313" key="11">
    <source>
        <dbReference type="Proteomes" id="UP001146120"/>
    </source>
</evidence>